<dbReference type="GeneID" id="28495890"/>
<organism evidence="2 3">
    <name type="scientific">Thermococcus piezophilus</name>
    <dbReference type="NCBI Taxonomy" id="1712654"/>
    <lineage>
        <taxon>Archaea</taxon>
        <taxon>Methanobacteriati</taxon>
        <taxon>Methanobacteriota</taxon>
        <taxon>Thermococci</taxon>
        <taxon>Thermococcales</taxon>
        <taxon>Thermococcaceae</taxon>
        <taxon>Thermococcus</taxon>
    </lineage>
</organism>
<dbReference type="KEGG" id="tpie:A7C91_06810"/>
<gene>
    <name evidence="2" type="ORF">A7C91_06810</name>
</gene>
<evidence type="ECO:0000256" key="1">
    <source>
        <dbReference type="SAM" id="Coils"/>
    </source>
</evidence>
<sequence length="122" mass="14587">MIALDTKLIKEKEVQAELDILVIGFSPKHLMISISEVKSGKHKRFNDKHKRFNDKHKRFNDKHKRFNDKHKRFKEQLKRYESILESLKTKFESHGYNVELKALDNISKDRDIKTQILEILLS</sequence>
<dbReference type="RefSeq" id="WP_068666062.1">
    <property type="nucleotide sequence ID" value="NZ_CP015520.1"/>
</dbReference>
<evidence type="ECO:0000313" key="2">
    <source>
        <dbReference type="EMBL" id="ANF22912.1"/>
    </source>
</evidence>
<keyword evidence="1" id="KW-0175">Coiled coil</keyword>
<accession>A0A172WHI0</accession>
<reference evidence="3" key="1">
    <citation type="journal article" date="2016" name="Syst. Appl. Microbiol.">
        <title>Thermococcus piezophilus sp. nov., a novel hyperthermophilic and piezophilic archaeon with a broad pressure range for growth, isolated from a deepest hydrothermal vent at the Mid-Cayman Rise.</title>
        <authorList>
            <person name="Dalmasso C."/>
            <person name="Oger P."/>
            <person name="Selva G."/>
            <person name="Courtine D."/>
            <person name="L'Haridon S."/>
            <person name="Garlaschelli A."/>
            <person name="Roussel E."/>
            <person name="Miyazaki J."/>
            <person name="Reveillaud J."/>
            <person name="Jebbar M."/>
            <person name="Takai K."/>
            <person name="Maignien L."/>
            <person name="Alain K."/>
        </authorList>
    </citation>
    <scope>NUCLEOTIDE SEQUENCE [LARGE SCALE GENOMIC DNA]</scope>
    <source>
        <strain evidence="3">CDGS</strain>
    </source>
</reference>
<dbReference type="Proteomes" id="UP000076969">
    <property type="component" value="Chromosome"/>
</dbReference>
<keyword evidence="3" id="KW-1185">Reference proteome</keyword>
<feature type="coiled-coil region" evidence="1">
    <location>
        <begin position="63"/>
        <end position="90"/>
    </location>
</feature>
<dbReference type="EMBL" id="CP015520">
    <property type="protein sequence ID" value="ANF22912.1"/>
    <property type="molecule type" value="Genomic_DNA"/>
</dbReference>
<name>A0A172WHI0_9EURY</name>
<evidence type="ECO:0000313" key="3">
    <source>
        <dbReference type="Proteomes" id="UP000076969"/>
    </source>
</evidence>
<dbReference type="AlphaFoldDB" id="A0A172WHI0"/>
<protein>
    <submittedName>
        <fullName evidence="2">Uncharacterized protein</fullName>
    </submittedName>
</protein>
<proteinExistence type="predicted"/>